<dbReference type="InterPro" id="IPR036458">
    <property type="entry name" value="Na:dicarbo_symporter_sf"/>
</dbReference>
<dbReference type="PANTHER" id="PTHR42865:SF8">
    <property type="entry name" value="SERINE_THREONINE TRANSPORTER SSTT"/>
    <property type="match status" value="1"/>
</dbReference>
<feature type="transmembrane region" description="Helical" evidence="6">
    <location>
        <begin position="197"/>
        <end position="221"/>
    </location>
</feature>
<keyword evidence="3 6" id="KW-0812">Transmembrane</keyword>
<dbReference type="STRING" id="1432562.WN59_07435"/>
<dbReference type="RefSeq" id="WP_046515154.1">
    <property type="nucleotide sequence ID" value="NZ_LAYZ01000004.1"/>
</dbReference>
<evidence type="ECO:0000313" key="8">
    <source>
        <dbReference type="Proteomes" id="UP000034287"/>
    </source>
</evidence>
<dbReference type="SUPFAM" id="SSF118215">
    <property type="entry name" value="Proton glutamate symport protein"/>
    <property type="match status" value="1"/>
</dbReference>
<dbReference type="EMBL" id="LAYZ01000004">
    <property type="protein sequence ID" value="KKK34552.1"/>
    <property type="molecule type" value="Genomic_DNA"/>
</dbReference>
<dbReference type="PANTHER" id="PTHR42865">
    <property type="entry name" value="PROTON/GLUTAMATE-ASPARTATE SYMPORTER"/>
    <property type="match status" value="1"/>
</dbReference>
<name>A0A0M2SNS7_9STAP</name>
<feature type="transmembrane region" description="Helical" evidence="6">
    <location>
        <begin position="171"/>
        <end position="191"/>
    </location>
</feature>
<feature type="transmembrane region" description="Helical" evidence="6">
    <location>
        <begin position="36"/>
        <end position="64"/>
    </location>
</feature>
<dbReference type="Proteomes" id="UP000034287">
    <property type="component" value="Unassembled WGS sequence"/>
</dbReference>
<reference evidence="7 8" key="1">
    <citation type="submission" date="2015-04" db="EMBL/GenBank/DDBJ databases">
        <title>Taxonomic description and genome sequence of Salinicoccus sediminis sp. nov., a novel hyper halotolerant bacterium isolated from marine sediment.</title>
        <authorList>
            <person name="Mathan Kumar R."/>
            <person name="Kaur G."/>
            <person name="Kumar N."/>
            <person name="Kumar A."/>
            <person name="Singh N.K."/>
            <person name="Kaur N."/>
            <person name="Mayilraj S."/>
        </authorList>
    </citation>
    <scope>NUCLEOTIDE SEQUENCE [LARGE SCALE GENOMIC DNA]</scope>
    <source>
        <strain evidence="7 8">SV-16</strain>
    </source>
</reference>
<dbReference type="AlphaFoldDB" id="A0A0M2SNS7"/>
<keyword evidence="5 6" id="KW-0472">Membrane</keyword>
<gene>
    <name evidence="7" type="ORF">WN59_07435</name>
</gene>
<dbReference type="OrthoDB" id="9768885at2"/>
<organism evidence="7 8">
    <name type="scientific">Salinicoccus sediminis</name>
    <dbReference type="NCBI Taxonomy" id="1432562"/>
    <lineage>
        <taxon>Bacteria</taxon>
        <taxon>Bacillati</taxon>
        <taxon>Bacillota</taxon>
        <taxon>Bacilli</taxon>
        <taxon>Bacillales</taxon>
        <taxon>Staphylococcaceae</taxon>
        <taxon>Salinicoccus</taxon>
    </lineage>
</organism>
<feature type="transmembrane region" description="Helical" evidence="6">
    <location>
        <begin position="277"/>
        <end position="301"/>
    </location>
</feature>
<dbReference type="PRINTS" id="PR00173">
    <property type="entry name" value="EDTRNSPORT"/>
</dbReference>
<evidence type="ECO:0000256" key="3">
    <source>
        <dbReference type="ARBA" id="ARBA00022692"/>
    </source>
</evidence>
<evidence type="ECO:0000256" key="6">
    <source>
        <dbReference type="SAM" id="Phobius"/>
    </source>
</evidence>
<keyword evidence="2" id="KW-0813">Transport</keyword>
<evidence type="ECO:0000256" key="4">
    <source>
        <dbReference type="ARBA" id="ARBA00022989"/>
    </source>
</evidence>
<feature type="transmembrane region" description="Helical" evidence="6">
    <location>
        <begin position="85"/>
        <end position="109"/>
    </location>
</feature>
<feature type="transmembrane region" description="Helical" evidence="6">
    <location>
        <begin position="339"/>
        <end position="365"/>
    </location>
</feature>
<evidence type="ECO:0000256" key="1">
    <source>
        <dbReference type="ARBA" id="ARBA00004141"/>
    </source>
</evidence>
<dbReference type="GO" id="GO:0005886">
    <property type="term" value="C:plasma membrane"/>
    <property type="evidence" value="ECO:0007669"/>
    <property type="project" value="TreeGrafter"/>
</dbReference>
<dbReference type="GO" id="GO:0005295">
    <property type="term" value="F:neutral L-amino acid:sodium symporter activity"/>
    <property type="evidence" value="ECO:0007669"/>
    <property type="project" value="TreeGrafter"/>
</dbReference>
<feature type="transmembrane region" description="Helical" evidence="6">
    <location>
        <begin position="129"/>
        <end position="151"/>
    </location>
</feature>
<feature type="transmembrane region" description="Helical" evidence="6">
    <location>
        <begin position="7"/>
        <end position="24"/>
    </location>
</feature>
<dbReference type="Gene3D" id="1.10.3860.10">
    <property type="entry name" value="Sodium:dicarboxylate symporter"/>
    <property type="match status" value="1"/>
</dbReference>
<sequence length="396" mass="41689">MKLLLKLIAGIIVGITVGSLYYGVDATGGLETFLTLLARLFVTIESLLGGFIFFMIPLIILFFITNGISKIGEGSGKVVGATLGTAYLSTLGAGTLAYLVAMFVMPKITDGGSVPEESGGLEPFFEFEIAPLMDILTALVLAFAFGIVITLTKSQLMAKWFEEGKNITEFLIEKVVIPILPFYIAGVFAGMASEGTIFTTLAVFGVVLLVAVLLHWVWIIVQYSIAGAALGKNPLRMIRNMIPAYFTALGTMSSAATIPVTLKQTKQNGIRNRIADFVVPLCANIHLSGSTITIVSCSIAVMSVLPEYDLPGFGAMFGTIMLLGVVMIAAPGVPGGAIMAASGILMSNLGFSEAAVAFMIALYMAQDSFGTAANITGDGAVSAIIDAYEQKLNKKA</sequence>
<proteinExistence type="predicted"/>
<comment type="caution">
    <text evidence="7">The sequence shown here is derived from an EMBL/GenBank/DDBJ whole genome shotgun (WGS) entry which is preliminary data.</text>
</comment>
<feature type="transmembrane region" description="Helical" evidence="6">
    <location>
        <begin position="242"/>
        <end position="262"/>
    </location>
</feature>
<accession>A0A0M2SNS7</accession>
<comment type="subcellular location">
    <subcellularLocation>
        <location evidence="1">Membrane</location>
        <topology evidence="1">Multi-pass membrane protein</topology>
    </subcellularLocation>
</comment>
<dbReference type="PATRIC" id="fig|1432562.3.peg.1482"/>
<evidence type="ECO:0000313" key="7">
    <source>
        <dbReference type="EMBL" id="KKK34552.1"/>
    </source>
</evidence>
<dbReference type="Pfam" id="PF00375">
    <property type="entry name" value="SDF"/>
    <property type="match status" value="1"/>
</dbReference>
<feature type="transmembrane region" description="Helical" evidence="6">
    <location>
        <begin position="313"/>
        <end position="333"/>
    </location>
</feature>
<evidence type="ECO:0000256" key="2">
    <source>
        <dbReference type="ARBA" id="ARBA00022448"/>
    </source>
</evidence>
<protein>
    <submittedName>
        <fullName evidence="7">Sodium:glutamate symporter</fullName>
    </submittedName>
</protein>
<keyword evidence="4 6" id="KW-1133">Transmembrane helix</keyword>
<evidence type="ECO:0000256" key="5">
    <source>
        <dbReference type="ARBA" id="ARBA00023136"/>
    </source>
</evidence>
<keyword evidence="8" id="KW-1185">Reference proteome</keyword>
<dbReference type="GO" id="GO:0032329">
    <property type="term" value="P:serine transport"/>
    <property type="evidence" value="ECO:0007669"/>
    <property type="project" value="TreeGrafter"/>
</dbReference>
<dbReference type="InterPro" id="IPR001991">
    <property type="entry name" value="Na-dicarboxylate_symporter"/>
</dbReference>